<dbReference type="KEGG" id="str:Sterm_2832"/>
<accession>D1AN72</accession>
<reference evidence="2" key="1">
    <citation type="submission" date="2009-09" db="EMBL/GenBank/DDBJ databases">
        <title>The complete chromosome of Sebaldella termitidis ATCC 33386.</title>
        <authorList>
            <consortium name="US DOE Joint Genome Institute (JGI-PGF)"/>
            <person name="Lucas S."/>
            <person name="Copeland A."/>
            <person name="Lapidus A."/>
            <person name="Glavina del Rio T."/>
            <person name="Dalin E."/>
            <person name="Tice H."/>
            <person name="Bruce D."/>
            <person name="Goodwin L."/>
            <person name="Pitluck S."/>
            <person name="Kyrpides N."/>
            <person name="Mavromatis K."/>
            <person name="Ivanova N."/>
            <person name="Mikhailova N."/>
            <person name="Sims D."/>
            <person name="Meincke L."/>
            <person name="Brettin T."/>
            <person name="Detter J.C."/>
            <person name="Han C."/>
            <person name="Larimer F."/>
            <person name="Land M."/>
            <person name="Hauser L."/>
            <person name="Markowitz V."/>
            <person name="Cheng J.F."/>
            <person name="Hugenholtz P."/>
            <person name="Woyke T."/>
            <person name="Wu D."/>
            <person name="Eisen J.A."/>
        </authorList>
    </citation>
    <scope>NUCLEOTIDE SEQUENCE [LARGE SCALE GENOMIC DNA]</scope>
    <source>
        <strain evidence="2">ATCC 33386 / NCTC 11300</strain>
    </source>
</reference>
<organism evidence="1 2">
    <name type="scientific">Sebaldella termitidis (strain ATCC 33386 / NCTC 11300)</name>
    <dbReference type="NCBI Taxonomy" id="526218"/>
    <lineage>
        <taxon>Bacteria</taxon>
        <taxon>Fusobacteriati</taxon>
        <taxon>Fusobacteriota</taxon>
        <taxon>Fusobacteriia</taxon>
        <taxon>Fusobacteriales</taxon>
        <taxon>Leptotrichiaceae</taxon>
        <taxon>Sebaldella</taxon>
    </lineage>
</organism>
<gene>
    <name evidence="1" type="ordered locus">Sterm_2832</name>
</gene>
<evidence type="ECO:0000313" key="1">
    <source>
        <dbReference type="EMBL" id="ACZ09676.1"/>
    </source>
</evidence>
<name>D1AN72_SEBTE</name>
<dbReference type="STRING" id="526218.Sterm_2832"/>
<keyword evidence="2" id="KW-1185">Reference proteome</keyword>
<evidence type="ECO:0000313" key="2">
    <source>
        <dbReference type="Proteomes" id="UP000000845"/>
    </source>
</evidence>
<dbReference type="RefSeq" id="WP_012862270.1">
    <property type="nucleotide sequence ID" value="NC_013517.1"/>
</dbReference>
<sequence>MEVKVKMVKKPIYYEMIKPVTISVGMFSENNYKIGKGFDAIGLMETLTKGTNRAGRNHSVTIPGRPILQSTLSDNQEQINKELTSGFARVSKGSLKTEDIGHKAGKKLLKMVRLEIYKGYFNPGNAESTTRKKGFDMPFYETGTLAKSLGYKVNNKFYGSK</sequence>
<dbReference type="EMBL" id="CP001739">
    <property type="protein sequence ID" value="ACZ09676.1"/>
    <property type="molecule type" value="Genomic_DNA"/>
</dbReference>
<dbReference type="HOGENOM" id="CLU_1642540_0_0_0"/>
<dbReference type="AlphaFoldDB" id="D1AN72"/>
<dbReference type="Proteomes" id="UP000000845">
    <property type="component" value="Chromosome"/>
</dbReference>
<protein>
    <submittedName>
        <fullName evidence="1">Uncharacterized protein</fullName>
    </submittedName>
</protein>
<reference evidence="1 2" key="2">
    <citation type="journal article" date="2010" name="Stand. Genomic Sci.">
        <title>Complete genome sequence of Sebaldella termitidis type strain (NCTC 11300).</title>
        <authorList>
            <person name="Harmon-Smith M."/>
            <person name="Celia L."/>
            <person name="Chertkov O."/>
            <person name="Lapidus A."/>
            <person name="Copeland A."/>
            <person name="Glavina Del Rio T."/>
            <person name="Nolan M."/>
            <person name="Lucas S."/>
            <person name="Tice H."/>
            <person name="Cheng J.F."/>
            <person name="Han C."/>
            <person name="Detter J.C."/>
            <person name="Bruce D."/>
            <person name="Goodwin L."/>
            <person name="Pitluck S."/>
            <person name="Pati A."/>
            <person name="Liolios K."/>
            <person name="Ivanova N."/>
            <person name="Mavromatis K."/>
            <person name="Mikhailova N."/>
            <person name="Chen A."/>
            <person name="Palaniappan K."/>
            <person name="Land M."/>
            <person name="Hauser L."/>
            <person name="Chang Y.J."/>
            <person name="Jeffries C.D."/>
            <person name="Brettin T."/>
            <person name="Goker M."/>
            <person name="Beck B."/>
            <person name="Bristow J."/>
            <person name="Eisen J.A."/>
            <person name="Markowitz V."/>
            <person name="Hugenholtz P."/>
            <person name="Kyrpides N.C."/>
            <person name="Klenk H.P."/>
            <person name="Chen F."/>
        </authorList>
    </citation>
    <scope>NUCLEOTIDE SEQUENCE [LARGE SCALE GENOMIC DNA]</scope>
    <source>
        <strain evidence="2">ATCC 33386 / NCTC 11300</strain>
    </source>
</reference>
<proteinExistence type="predicted"/>